<evidence type="ECO:0000256" key="8">
    <source>
        <dbReference type="HAMAP-Rule" id="MF_00054"/>
    </source>
</evidence>
<accession>A0A0C1RDX9</accession>
<keyword evidence="4 8" id="KW-0547">Nucleotide-binding</keyword>
<dbReference type="Gene3D" id="3.30.70.240">
    <property type="match status" value="1"/>
</dbReference>
<dbReference type="InterPro" id="IPR041095">
    <property type="entry name" value="EFG_II"/>
</dbReference>
<evidence type="ECO:0000256" key="4">
    <source>
        <dbReference type="ARBA" id="ARBA00022741"/>
    </source>
</evidence>
<dbReference type="CDD" id="cd04088">
    <property type="entry name" value="EFG_mtEFG_II"/>
    <property type="match status" value="1"/>
</dbReference>
<dbReference type="SMART" id="SM00838">
    <property type="entry name" value="EFG_C"/>
    <property type="match status" value="1"/>
</dbReference>
<dbReference type="CDD" id="cd01886">
    <property type="entry name" value="EF-G"/>
    <property type="match status" value="1"/>
</dbReference>
<evidence type="ECO:0000256" key="7">
    <source>
        <dbReference type="ARBA" id="ARBA00023134"/>
    </source>
</evidence>
<evidence type="ECO:0000256" key="3">
    <source>
        <dbReference type="ARBA" id="ARBA00022490"/>
    </source>
</evidence>
<dbReference type="Pfam" id="PF00009">
    <property type="entry name" value="GTP_EFTU"/>
    <property type="match status" value="1"/>
</dbReference>
<dbReference type="InterPro" id="IPR027417">
    <property type="entry name" value="P-loop_NTPase"/>
</dbReference>
<dbReference type="InterPro" id="IPR009000">
    <property type="entry name" value="Transl_B-barrel_sf"/>
</dbReference>
<dbReference type="OrthoDB" id="9804431at2"/>
<dbReference type="InterPro" id="IPR053905">
    <property type="entry name" value="EF-G-like_DII"/>
</dbReference>
<comment type="subcellular location">
    <subcellularLocation>
        <location evidence="8">Cytoplasm</location>
    </subcellularLocation>
</comment>
<dbReference type="FunFam" id="3.30.230.10:FF:000003">
    <property type="entry name" value="Elongation factor G"/>
    <property type="match status" value="1"/>
</dbReference>
<dbReference type="SUPFAM" id="SSF50447">
    <property type="entry name" value="Translation proteins"/>
    <property type="match status" value="1"/>
</dbReference>
<keyword evidence="3 8" id="KW-0963">Cytoplasm</keyword>
<dbReference type="EMBL" id="AYSO01000004">
    <property type="protein sequence ID" value="KIE48536.1"/>
    <property type="molecule type" value="Genomic_DNA"/>
</dbReference>
<evidence type="ECO:0000256" key="5">
    <source>
        <dbReference type="ARBA" id="ARBA00022768"/>
    </source>
</evidence>
<dbReference type="Pfam" id="PF00679">
    <property type="entry name" value="EFG_C"/>
    <property type="match status" value="1"/>
</dbReference>
<dbReference type="RefSeq" id="WP_039629578.1">
    <property type="nucleotide sequence ID" value="NZ_AYSO01000004.1"/>
</dbReference>
<dbReference type="NCBIfam" id="TIGR00231">
    <property type="entry name" value="small_GTP"/>
    <property type="match status" value="1"/>
</dbReference>
<dbReference type="FunFam" id="3.30.70.870:FF:000001">
    <property type="entry name" value="Elongation factor G"/>
    <property type="match status" value="1"/>
</dbReference>
<dbReference type="FunFam" id="3.40.50.300:FF:000029">
    <property type="entry name" value="Elongation factor G"/>
    <property type="match status" value="1"/>
</dbReference>
<dbReference type="InterPro" id="IPR005225">
    <property type="entry name" value="Small_GTP-bd"/>
</dbReference>
<proteinExistence type="inferred from homology"/>
<dbReference type="InterPro" id="IPR047872">
    <property type="entry name" value="EFG_IV"/>
</dbReference>
<dbReference type="PANTHER" id="PTHR43261">
    <property type="entry name" value="TRANSLATION ELONGATION FACTOR G-RELATED"/>
    <property type="match status" value="1"/>
</dbReference>
<dbReference type="SUPFAM" id="SSF54980">
    <property type="entry name" value="EF-G C-terminal domain-like"/>
    <property type="match status" value="2"/>
</dbReference>
<dbReference type="CDD" id="cd03713">
    <property type="entry name" value="EFG_mtEFG_C"/>
    <property type="match status" value="1"/>
</dbReference>
<dbReference type="InterPro" id="IPR031157">
    <property type="entry name" value="G_TR_CS"/>
</dbReference>
<dbReference type="InterPro" id="IPR035647">
    <property type="entry name" value="EFG_III/V"/>
</dbReference>
<dbReference type="InterPro" id="IPR000795">
    <property type="entry name" value="T_Tr_GTP-bd_dom"/>
</dbReference>
<dbReference type="SMART" id="SM00889">
    <property type="entry name" value="EFG_IV"/>
    <property type="match status" value="1"/>
</dbReference>
<dbReference type="Gene3D" id="3.40.50.300">
    <property type="entry name" value="P-loop containing nucleotide triphosphate hydrolases"/>
    <property type="match status" value="1"/>
</dbReference>
<dbReference type="InterPro" id="IPR000640">
    <property type="entry name" value="EFG_V-like"/>
</dbReference>
<evidence type="ECO:0000313" key="10">
    <source>
        <dbReference type="EMBL" id="KIE48536.1"/>
    </source>
</evidence>
<organism evidence="10 11">
    <name type="scientific">Clostridium argentinense CDC 2741</name>
    <dbReference type="NCBI Taxonomy" id="1418104"/>
    <lineage>
        <taxon>Bacteria</taxon>
        <taxon>Bacillati</taxon>
        <taxon>Bacillota</taxon>
        <taxon>Clostridia</taxon>
        <taxon>Eubacteriales</taxon>
        <taxon>Clostridiaceae</taxon>
        <taxon>Clostridium</taxon>
    </lineage>
</organism>
<feature type="binding site" evidence="8">
    <location>
        <begin position="17"/>
        <end position="24"/>
    </location>
    <ligand>
        <name>GTP</name>
        <dbReference type="ChEBI" id="CHEBI:37565"/>
    </ligand>
</feature>
<keyword evidence="6 8" id="KW-0648">Protein biosynthesis</keyword>
<dbReference type="CDD" id="cd01434">
    <property type="entry name" value="EFG_mtEFG1_IV"/>
    <property type="match status" value="1"/>
</dbReference>
<feature type="domain" description="Tr-type G" evidence="9">
    <location>
        <begin position="8"/>
        <end position="282"/>
    </location>
</feature>
<dbReference type="NCBIfam" id="TIGR00484">
    <property type="entry name" value="EF-G"/>
    <property type="match status" value="1"/>
</dbReference>
<dbReference type="FunFam" id="2.40.30.10:FF:000006">
    <property type="entry name" value="Elongation factor G"/>
    <property type="match status" value="1"/>
</dbReference>
<evidence type="ECO:0000256" key="2">
    <source>
        <dbReference type="ARBA" id="ARBA00017872"/>
    </source>
</evidence>
<dbReference type="Pfam" id="PF03764">
    <property type="entry name" value="EFG_IV"/>
    <property type="match status" value="1"/>
</dbReference>
<dbReference type="InterPro" id="IPR009022">
    <property type="entry name" value="EFG_III"/>
</dbReference>
<dbReference type="PANTHER" id="PTHR43261:SF1">
    <property type="entry name" value="RIBOSOME-RELEASING FACTOR 2, MITOCHONDRIAL"/>
    <property type="match status" value="1"/>
</dbReference>
<keyword evidence="11" id="KW-1185">Reference proteome</keyword>
<dbReference type="InterPro" id="IPR005517">
    <property type="entry name" value="Transl_elong_EFG/EF2_IV"/>
</dbReference>
<dbReference type="InterPro" id="IPR014721">
    <property type="entry name" value="Ribsml_uS5_D2-typ_fold_subgr"/>
</dbReference>
<reference evidence="10 11" key="1">
    <citation type="journal article" date="2015" name="Infect. Genet. Evol.">
        <title>Genomic sequences of six botulinum neurotoxin-producing strains representing three clostridial species illustrate the mobility and diversity of botulinum neurotoxin genes.</title>
        <authorList>
            <person name="Smith T.J."/>
            <person name="Hill K.K."/>
            <person name="Xie G."/>
            <person name="Foley B.T."/>
            <person name="Williamson C.H."/>
            <person name="Foster J.T."/>
            <person name="Johnson S.L."/>
            <person name="Chertkov O."/>
            <person name="Teshima H."/>
            <person name="Gibbons H.S."/>
            <person name="Johnsky L.A."/>
            <person name="Karavis M.A."/>
            <person name="Smith L.A."/>
        </authorList>
    </citation>
    <scope>NUCLEOTIDE SEQUENCE [LARGE SCALE GENOMIC DNA]</scope>
    <source>
        <strain evidence="10 11">CDC 2741</strain>
    </source>
</reference>
<dbReference type="FunFam" id="3.30.70.240:FF:000001">
    <property type="entry name" value="Elongation factor G"/>
    <property type="match status" value="1"/>
</dbReference>
<dbReference type="GO" id="GO:0032790">
    <property type="term" value="P:ribosome disassembly"/>
    <property type="evidence" value="ECO:0007669"/>
    <property type="project" value="TreeGrafter"/>
</dbReference>
<evidence type="ECO:0000256" key="6">
    <source>
        <dbReference type="ARBA" id="ARBA00022917"/>
    </source>
</evidence>
<dbReference type="HAMAP" id="MF_00054_B">
    <property type="entry name" value="EF_G_EF_2_B"/>
    <property type="match status" value="1"/>
</dbReference>
<evidence type="ECO:0000313" key="11">
    <source>
        <dbReference type="Proteomes" id="UP000031366"/>
    </source>
</evidence>
<evidence type="ECO:0000256" key="1">
    <source>
        <dbReference type="ARBA" id="ARBA00005870"/>
    </source>
</evidence>
<dbReference type="PRINTS" id="PR00315">
    <property type="entry name" value="ELONGATNFCT"/>
</dbReference>
<gene>
    <name evidence="8 10" type="primary">fusA</name>
    <name evidence="10" type="ORF">U732_4318</name>
</gene>
<dbReference type="PROSITE" id="PS00301">
    <property type="entry name" value="G_TR_1"/>
    <property type="match status" value="1"/>
</dbReference>
<sequence length="687" mass="76112">MTRQYALEKFRNIGIMAHIDAGKTTTTERVLFYTGKTHKIGETHEGGATMDWMAQEQERGITITSAATMCFWKDHVINIIDTPGHVDFTVEVERSLRVLDGAVSVFCAKGGVEPQSETVWRQANKYSVPRMAYVNKMDIMGADFFRVVSMMKERLKTNAVPIQIPIGKEENFVGIIDLMKNKAEIYKDDLGTQIEESEVPEDMKDLAEEYRAAMIEAIAELDEELMMKYLDGEELTEEELKAALRKGVIANEIVPVICGSSYKNKGVQMMIDAVVDYMPSPLDIPAIKGIDAVTGEEVERHTSDEEPLAALAFKIATDPFVGKLAFTRVYSGVMESGTYVLNANKGKKERIGRLVKMHANAREEVTELRAGDLGAVIGLKMTTTGDTLCTEDDVVILESMEFPEPVIHVAIEPKSKAGQEKMGIALAKLAEEDPTFKTYTDQETGQTIIAGMGELHLEIIADRLQREFKVECNVGKPQVAYKETIRKEVKAEGKFIRQSGGRGQYGHAVIELIPHNGPYEFQNAIVGGAVPKEYISPIDNGIQEASQAGILGGYPVLNFKVRLVDGSYHDVDSSEMAFKIAGSMAFKNAMSKADPVLLEPIMRVEVTMPEEYMGDVMGDINSRRGRIEGMEAQNGAQVIRAMVPLSQMFGYATTLRSRTQGRGNYTMEFAAYEEIPKSIQEEVLGKK</sequence>
<dbReference type="PROSITE" id="PS51722">
    <property type="entry name" value="G_TR_2"/>
    <property type="match status" value="1"/>
</dbReference>
<dbReference type="Gene3D" id="2.40.30.10">
    <property type="entry name" value="Translation factors"/>
    <property type="match status" value="1"/>
</dbReference>
<dbReference type="GO" id="GO:0005525">
    <property type="term" value="F:GTP binding"/>
    <property type="evidence" value="ECO:0007669"/>
    <property type="project" value="UniProtKB-UniRule"/>
</dbReference>
<dbReference type="Gene3D" id="3.30.70.870">
    <property type="entry name" value="Elongation Factor G (Translational Gtpase), domain 3"/>
    <property type="match status" value="1"/>
</dbReference>
<keyword evidence="7 8" id="KW-0342">GTP-binding</keyword>
<comment type="similarity">
    <text evidence="1 8">Belongs to the TRAFAC class translation factor GTPase superfamily. Classic translation factor GTPase family. EF-G/EF-2 subfamily.</text>
</comment>
<protein>
    <recommendedName>
        <fullName evidence="2 8">Elongation factor G</fullName>
        <shortName evidence="8">EF-G</shortName>
    </recommendedName>
</protein>
<dbReference type="Pfam" id="PF22042">
    <property type="entry name" value="EF-G_D2"/>
    <property type="match status" value="1"/>
</dbReference>
<dbReference type="SUPFAM" id="SSF54211">
    <property type="entry name" value="Ribosomal protein S5 domain 2-like"/>
    <property type="match status" value="1"/>
</dbReference>
<dbReference type="Pfam" id="PF14492">
    <property type="entry name" value="EFG_III"/>
    <property type="match status" value="1"/>
</dbReference>
<dbReference type="NCBIfam" id="NF009381">
    <property type="entry name" value="PRK12740.1-5"/>
    <property type="match status" value="1"/>
</dbReference>
<dbReference type="InterPro" id="IPR020568">
    <property type="entry name" value="Ribosomal_Su5_D2-typ_SF"/>
</dbReference>
<name>A0A0C1RDX9_9CLOT</name>
<dbReference type="AlphaFoldDB" id="A0A0C1RDX9"/>
<feature type="binding site" evidence="8">
    <location>
        <begin position="135"/>
        <end position="138"/>
    </location>
    <ligand>
        <name>GTP</name>
        <dbReference type="ChEBI" id="CHEBI:37565"/>
    </ligand>
</feature>
<dbReference type="GO" id="GO:0003746">
    <property type="term" value="F:translation elongation factor activity"/>
    <property type="evidence" value="ECO:0007669"/>
    <property type="project" value="UniProtKB-UniRule"/>
</dbReference>
<dbReference type="InterPro" id="IPR004540">
    <property type="entry name" value="Transl_elong_EFG/EF2"/>
</dbReference>
<dbReference type="Gene3D" id="3.30.230.10">
    <property type="match status" value="1"/>
</dbReference>
<feature type="binding site" evidence="8">
    <location>
        <begin position="81"/>
        <end position="85"/>
    </location>
    <ligand>
        <name>GTP</name>
        <dbReference type="ChEBI" id="CHEBI:37565"/>
    </ligand>
</feature>
<dbReference type="Proteomes" id="UP000031366">
    <property type="component" value="Unassembled WGS sequence"/>
</dbReference>
<dbReference type="InterPro" id="IPR035649">
    <property type="entry name" value="EFG_V"/>
</dbReference>
<dbReference type="SUPFAM" id="SSF52540">
    <property type="entry name" value="P-loop containing nucleoside triphosphate hydrolases"/>
    <property type="match status" value="1"/>
</dbReference>
<dbReference type="CDD" id="cd16262">
    <property type="entry name" value="EFG_III"/>
    <property type="match status" value="1"/>
</dbReference>
<keyword evidence="5 8" id="KW-0251">Elongation factor</keyword>
<comment type="caution">
    <text evidence="10">The sequence shown here is derived from an EMBL/GenBank/DDBJ whole genome shotgun (WGS) entry which is preliminary data.</text>
</comment>
<dbReference type="STRING" id="29341.RSJ17_03625"/>
<evidence type="ECO:0000259" key="9">
    <source>
        <dbReference type="PROSITE" id="PS51722"/>
    </source>
</evidence>
<comment type="function">
    <text evidence="8">Catalyzes the GTP-dependent ribosomal translocation step during translation elongation. During this step, the ribosome changes from the pre-translocational (PRE) to the post-translocational (POST) state as the newly formed A-site-bound peptidyl-tRNA and P-site-bound deacylated tRNA move to the P and E sites, respectively. Catalyzes the coordinated movement of the two tRNA molecules, the mRNA and conformational changes in the ribosome.</text>
</comment>
<dbReference type="GO" id="GO:0003924">
    <property type="term" value="F:GTPase activity"/>
    <property type="evidence" value="ECO:0007669"/>
    <property type="project" value="InterPro"/>
</dbReference>
<dbReference type="GO" id="GO:0005737">
    <property type="term" value="C:cytoplasm"/>
    <property type="evidence" value="ECO:0007669"/>
    <property type="project" value="UniProtKB-SubCell"/>
</dbReference>